<evidence type="ECO:0000256" key="3">
    <source>
        <dbReference type="ARBA" id="ARBA00023163"/>
    </source>
</evidence>
<dbReference type="Proteomes" id="UP001331936">
    <property type="component" value="Unassembled WGS sequence"/>
</dbReference>
<proteinExistence type="predicted"/>
<evidence type="ECO:0000259" key="5">
    <source>
        <dbReference type="PROSITE" id="PS50977"/>
    </source>
</evidence>
<dbReference type="InterPro" id="IPR001647">
    <property type="entry name" value="HTH_TetR"/>
</dbReference>
<feature type="DNA-binding region" description="H-T-H motif" evidence="4">
    <location>
        <begin position="40"/>
        <end position="59"/>
    </location>
</feature>
<dbReference type="InterPro" id="IPR009057">
    <property type="entry name" value="Homeodomain-like_sf"/>
</dbReference>
<gene>
    <name evidence="6" type="ORF">Q8814_02330</name>
</gene>
<keyword evidence="2 4" id="KW-0238">DNA-binding</keyword>
<keyword evidence="7" id="KW-1185">Reference proteome</keyword>
<dbReference type="Pfam" id="PF00440">
    <property type="entry name" value="TetR_N"/>
    <property type="match status" value="1"/>
</dbReference>
<dbReference type="InterPro" id="IPR023772">
    <property type="entry name" value="DNA-bd_HTH_TetR-type_CS"/>
</dbReference>
<evidence type="ECO:0000256" key="2">
    <source>
        <dbReference type="ARBA" id="ARBA00023125"/>
    </source>
</evidence>
<evidence type="ECO:0000313" key="7">
    <source>
        <dbReference type="Proteomes" id="UP001331936"/>
    </source>
</evidence>
<dbReference type="EMBL" id="JAUZMZ010000006">
    <property type="protein sequence ID" value="MEE2030962.1"/>
    <property type="molecule type" value="Genomic_DNA"/>
</dbReference>
<dbReference type="RefSeq" id="WP_330150383.1">
    <property type="nucleotide sequence ID" value="NZ_JAUZMZ010000006.1"/>
</dbReference>
<dbReference type="SUPFAM" id="SSF46689">
    <property type="entry name" value="Homeodomain-like"/>
    <property type="match status" value="1"/>
</dbReference>
<evidence type="ECO:0000256" key="4">
    <source>
        <dbReference type="PROSITE-ProRule" id="PRU00335"/>
    </source>
</evidence>
<name>A0ABU7JLQ7_9NOCA</name>
<dbReference type="Gene3D" id="1.10.357.10">
    <property type="entry name" value="Tetracycline Repressor, domain 2"/>
    <property type="match status" value="1"/>
</dbReference>
<reference evidence="6 7" key="1">
    <citation type="submission" date="2023-08" db="EMBL/GenBank/DDBJ databases">
        <authorList>
            <person name="Girao M."/>
            <person name="Carvalho M.F."/>
        </authorList>
    </citation>
    <scope>NUCLEOTIDE SEQUENCE [LARGE SCALE GENOMIC DNA]</scope>
    <source>
        <strain evidence="6 7">CC-R104</strain>
    </source>
</reference>
<keyword evidence="1" id="KW-0805">Transcription regulation</keyword>
<evidence type="ECO:0000256" key="1">
    <source>
        <dbReference type="ARBA" id="ARBA00023015"/>
    </source>
</evidence>
<dbReference type="SUPFAM" id="SSF48498">
    <property type="entry name" value="Tetracyclin repressor-like, C-terminal domain"/>
    <property type="match status" value="1"/>
</dbReference>
<sequence length="216" mass="23316">MSSSSSQIGRPVGAKSEETRRRILASAMRCVAEVGYSRATIREIARLAGITSGSLYHYFPNKAEIVKAAFTEIADVSLPRLAAAADRTPGVLNQILAVLDEGGQLLRDNPHAVAFDRALRVESAEHLHLDQDSDMIYMGLRAVIRRIIEQSHREGTLTADADIDGTTDAIFAIFQGLSDHAATATPEQYRATSRAIALLIRGSLFDPAPGAVTFGR</sequence>
<dbReference type="PROSITE" id="PS50977">
    <property type="entry name" value="HTH_TETR_2"/>
    <property type="match status" value="1"/>
</dbReference>
<feature type="domain" description="HTH tetR-type" evidence="5">
    <location>
        <begin position="17"/>
        <end position="77"/>
    </location>
</feature>
<keyword evidence="3" id="KW-0804">Transcription</keyword>
<comment type="caution">
    <text evidence="6">The sequence shown here is derived from an EMBL/GenBank/DDBJ whole genome shotgun (WGS) entry which is preliminary data.</text>
</comment>
<dbReference type="PANTHER" id="PTHR47506:SF1">
    <property type="entry name" value="HTH-TYPE TRANSCRIPTIONAL REGULATOR YJDC"/>
    <property type="match status" value="1"/>
</dbReference>
<organism evidence="6 7">
    <name type="scientific">Rhodococcus chondri</name>
    <dbReference type="NCBI Taxonomy" id="3065941"/>
    <lineage>
        <taxon>Bacteria</taxon>
        <taxon>Bacillati</taxon>
        <taxon>Actinomycetota</taxon>
        <taxon>Actinomycetes</taxon>
        <taxon>Mycobacteriales</taxon>
        <taxon>Nocardiaceae</taxon>
        <taxon>Rhodococcus</taxon>
    </lineage>
</organism>
<dbReference type="PRINTS" id="PR00455">
    <property type="entry name" value="HTHTETR"/>
</dbReference>
<dbReference type="PROSITE" id="PS01081">
    <property type="entry name" value="HTH_TETR_1"/>
    <property type="match status" value="1"/>
</dbReference>
<protein>
    <submittedName>
        <fullName evidence="6">TetR/AcrR family transcriptional regulator</fullName>
    </submittedName>
</protein>
<evidence type="ECO:0000313" key="6">
    <source>
        <dbReference type="EMBL" id="MEE2030962.1"/>
    </source>
</evidence>
<dbReference type="InterPro" id="IPR036271">
    <property type="entry name" value="Tet_transcr_reg_TetR-rel_C_sf"/>
</dbReference>
<dbReference type="PANTHER" id="PTHR47506">
    <property type="entry name" value="TRANSCRIPTIONAL REGULATORY PROTEIN"/>
    <property type="match status" value="1"/>
</dbReference>
<accession>A0ABU7JLQ7</accession>